<dbReference type="OrthoDB" id="6376118at2"/>
<evidence type="ECO:0000256" key="1">
    <source>
        <dbReference type="SAM" id="Phobius"/>
    </source>
</evidence>
<keyword evidence="1" id="KW-1133">Transmembrane helix</keyword>
<proteinExistence type="predicted"/>
<dbReference type="Proteomes" id="UP000244441">
    <property type="component" value="Chromosome"/>
</dbReference>
<evidence type="ECO:0000313" key="2">
    <source>
        <dbReference type="EMBL" id="AWB65724.1"/>
    </source>
</evidence>
<dbReference type="Gene3D" id="2.60.120.260">
    <property type="entry name" value="Galactose-binding domain-like"/>
    <property type="match status" value="1"/>
</dbReference>
<reference evidence="2 3" key="1">
    <citation type="submission" date="2018-01" db="EMBL/GenBank/DDBJ databases">
        <title>Genome sequence of a Cantenovulum-like bacteria.</title>
        <authorList>
            <person name="Tan W.R."/>
            <person name="Lau N.-S."/>
            <person name="Go F."/>
            <person name="Amirul A.-A.A."/>
        </authorList>
    </citation>
    <scope>NUCLEOTIDE SEQUENCE [LARGE SCALE GENOMIC DNA]</scope>
    <source>
        <strain evidence="2 3">CCB-QB4</strain>
    </source>
</reference>
<keyword evidence="3" id="KW-1185">Reference proteome</keyword>
<dbReference type="EMBL" id="CP026604">
    <property type="protein sequence ID" value="AWB65724.1"/>
    <property type="molecule type" value="Genomic_DNA"/>
</dbReference>
<dbReference type="KEGG" id="cate:C2869_04395"/>
<organism evidence="2 3">
    <name type="scientific">Saccharobesus litoralis</name>
    <dbReference type="NCBI Taxonomy" id="2172099"/>
    <lineage>
        <taxon>Bacteria</taxon>
        <taxon>Pseudomonadati</taxon>
        <taxon>Pseudomonadota</taxon>
        <taxon>Gammaproteobacteria</taxon>
        <taxon>Alteromonadales</taxon>
        <taxon>Alteromonadaceae</taxon>
        <taxon>Saccharobesus</taxon>
    </lineage>
</organism>
<feature type="transmembrane region" description="Helical" evidence="1">
    <location>
        <begin position="115"/>
        <end position="136"/>
    </location>
</feature>
<dbReference type="RefSeq" id="WP_108601799.1">
    <property type="nucleotide sequence ID" value="NZ_CP026604.1"/>
</dbReference>
<evidence type="ECO:0000313" key="3">
    <source>
        <dbReference type="Proteomes" id="UP000244441"/>
    </source>
</evidence>
<accession>A0A2S0VNC4</accession>
<gene>
    <name evidence="2" type="ORF">C2869_04395</name>
</gene>
<protein>
    <submittedName>
        <fullName evidence="2">Uncharacterized protein</fullName>
    </submittedName>
</protein>
<name>A0A2S0VNC4_9ALTE</name>
<sequence>MISTEHQQLVARYLNGEKVTQELELACQQNPALIDYIAEHKLIARITRFKQRDHGTSHFVQQFKASADIPKINESPTEQFVNTVTAPPQKLLSNRTASNQTLYNRLFTGTAAGKGAGTGALIAATLLFAILAWVFLPADPQHNVIVNHNGKASSTLNKIEVSESLHTKSYWIKQGQHQLRLDSGARITAHAPTEFNLDKNHSLQLINGQINISLATNTMAHILTKDAQYILANLASQPSAEPVVSTSNIPAFQLTWDGSQPVNISLNHKGNIQYGTFTPKPVIRHLKTTKTKQAQNPNSANSNQSIDLQFDNLHSQVKSAPLPLSNHKNLLKNLNAGFEAGNLNNWKLHFSSVGYAEVQTEAAKSGNYGLYVNTQAGKVTLRFDHHVLPQDFMRNGRLFRLSFDIKLIGKQTENPGIYARLINTKDKLLATAYGAWFRPQAHGNWQRVNKLITGENWPSTHTGIELAFYTPYDEFFIDNVRLEPVVNPKNLLANSNADFESGAYGDYIVEKVATGKDNYAHIEVNKTAAITGDFGMHVDTYQGPLAIKIKHKAFKGITFDQESDYIFSYDLRLVKGRISTQHITSTGWHNAKPGWPPNSFHLEHAKVGESGLIKIRARIPKQFIPDNDSFQIGIHVDTQAVFHLDNFEFFPANQK</sequence>
<keyword evidence="1" id="KW-0812">Transmembrane</keyword>
<dbReference type="AlphaFoldDB" id="A0A2S0VNC4"/>
<keyword evidence="1" id="KW-0472">Membrane</keyword>